<sequence length="140" mass="15242">MNVYCNFGGIMSMFGSRDEMSFPVAVRHQGTVIVWFALLEPLPPSFPSSHFTSSSFPPSSSTSSSVIQLPHRHPVSVPWLPPFCLPLFPRPTTSLPNHGPPQGLVRGTGPNAGSPDFRPRTIPGPSVPHKMTWSSRNVLP</sequence>
<protein>
    <submittedName>
        <fullName evidence="2">Uncharacterized protein</fullName>
    </submittedName>
</protein>
<comment type="caution">
    <text evidence="2">The sequence shown here is derived from an EMBL/GenBank/DDBJ whole genome shotgun (WGS) entry which is preliminary data.</text>
</comment>
<feature type="region of interest" description="Disordered" evidence="1">
    <location>
        <begin position="92"/>
        <end position="140"/>
    </location>
</feature>
<keyword evidence="3" id="KW-1185">Reference proteome</keyword>
<dbReference type="AlphaFoldDB" id="A0A317WMN1"/>
<evidence type="ECO:0000313" key="2">
    <source>
        <dbReference type="EMBL" id="PWY85510.1"/>
    </source>
</evidence>
<accession>A0A317WMN1</accession>
<evidence type="ECO:0000256" key="1">
    <source>
        <dbReference type="SAM" id="MobiDB-lite"/>
    </source>
</evidence>
<dbReference type="GeneID" id="37059690"/>
<dbReference type="EMBL" id="MSFU01000001">
    <property type="protein sequence ID" value="PWY85510.1"/>
    <property type="molecule type" value="Genomic_DNA"/>
</dbReference>
<name>A0A317WMN1_ASPEC</name>
<dbReference type="VEuPathDB" id="FungiDB:BO83DRAFT_9441"/>
<feature type="compositionally biased region" description="Low complexity" evidence="1">
    <location>
        <begin position="48"/>
        <end position="65"/>
    </location>
</feature>
<gene>
    <name evidence="2" type="ORF">BO83DRAFT_9441</name>
</gene>
<proteinExistence type="predicted"/>
<reference evidence="2" key="1">
    <citation type="submission" date="2016-12" db="EMBL/GenBank/DDBJ databases">
        <title>The genomes of Aspergillus section Nigri reveals drivers in fungal speciation.</title>
        <authorList>
            <consortium name="DOE Joint Genome Institute"/>
            <person name="Vesth T.C."/>
            <person name="Nybo J."/>
            <person name="Theobald S."/>
            <person name="Brandl J."/>
            <person name="Frisvad J.C."/>
            <person name="Nielsen K.F."/>
            <person name="Lyhne E.K."/>
            <person name="Kogle M.E."/>
            <person name="Kuo A."/>
            <person name="Riley R."/>
            <person name="Clum A."/>
            <person name="Nolan M."/>
            <person name="Lipzen A."/>
            <person name="Salamov A."/>
            <person name="Henrissat B."/>
            <person name="Wiebenga A."/>
            <person name="De vries R.P."/>
            <person name="Grigoriev I.V."/>
            <person name="Mortensen U.H."/>
            <person name="Andersen M.R."/>
            <person name="Baker S.E."/>
        </authorList>
    </citation>
    <scope>NUCLEOTIDE SEQUENCE</scope>
    <source>
        <strain evidence="2">CBS 122712</strain>
    </source>
</reference>
<dbReference type="Proteomes" id="UP000246171">
    <property type="component" value="Unassembled WGS sequence"/>
</dbReference>
<dbReference type="RefSeq" id="XP_025393430.1">
    <property type="nucleotide sequence ID" value="XM_025537728.1"/>
</dbReference>
<evidence type="ECO:0000313" key="3">
    <source>
        <dbReference type="Proteomes" id="UP000246171"/>
    </source>
</evidence>
<organism evidence="2 3">
    <name type="scientific">Aspergillus eucalypticola (strain CBS 122712 / IBT 29274)</name>
    <dbReference type="NCBI Taxonomy" id="1448314"/>
    <lineage>
        <taxon>Eukaryota</taxon>
        <taxon>Fungi</taxon>
        <taxon>Dikarya</taxon>
        <taxon>Ascomycota</taxon>
        <taxon>Pezizomycotina</taxon>
        <taxon>Eurotiomycetes</taxon>
        <taxon>Eurotiomycetidae</taxon>
        <taxon>Eurotiales</taxon>
        <taxon>Aspergillaceae</taxon>
        <taxon>Aspergillus</taxon>
        <taxon>Aspergillus subgen. Circumdati</taxon>
    </lineage>
</organism>
<feature type="region of interest" description="Disordered" evidence="1">
    <location>
        <begin position="48"/>
        <end position="67"/>
    </location>
</feature>